<accession>A0A0D0ATK8</accession>
<organism evidence="2 3">
    <name type="scientific">Suillus luteus UH-Slu-Lm8-n1</name>
    <dbReference type="NCBI Taxonomy" id="930992"/>
    <lineage>
        <taxon>Eukaryota</taxon>
        <taxon>Fungi</taxon>
        <taxon>Dikarya</taxon>
        <taxon>Basidiomycota</taxon>
        <taxon>Agaricomycotina</taxon>
        <taxon>Agaricomycetes</taxon>
        <taxon>Agaricomycetidae</taxon>
        <taxon>Boletales</taxon>
        <taxon>Suillineae</taxon>
        <taxon>Suillaceae</taxon>
        <taxon>Suillus</taxon>
    </lineage>
</organism>
<protein>
    <submittedName>
        <fullName evidence="2">Uncharacterized protein</fullName>
    </submittedName>
</protein>
<reference evidence="3" key="2">
    <citation type="submission" date="2015-01" db="EMBL/GenBank/DDBJ databases">
        <title>Evolutionary Origins and Diversification of the Mycorrhizal Mutualists.</title>
        <authorList>
            <consortium name="DOE Joint Genome Institute"/>
            <consortium name="Mycorrhizal Genomics Consortium"/>
            <person name="Kohler A."/>
            <person name="Kuo A."/>
            <person name="Nagy L.G."/>
            <person name="Floudas D."/>
            <person name="Copeland A."/>
            <person name="Barry K.W."/>
            <person name="Cichocki N."/>
            <person name="Veneault-Fourrey C."/>
            <person name="LaButti K."/>
            <person name="Lindquist E.A."/>
            <person name="Lipzen A."/>
            <person name="Lundell T."/>
            <person name="Morin E."/>
            <person name="Murat C."/>
            <person name="Riley R."/>
            <person name="Ohm R."/>
            <person name="Sun H."/>
            <person name="Tunlid A."/>
            <person name="Henrissat B."/>
            <person name="Grigoriev I.V."/>
            <person name="Hibbett D.S."/>
            <person name="Martin F."/>
        </authorList>
    </citation>
    <scope>NUCLEOTIDE SEQUENCE [LARGE SCALE GENOMIC DNA]</scope>
    <source>
        <strain evidence="3">UH-Slu-Lm8-n1</strain>
    </source>
</reference>
<proteinExistence type="predicted"/>
<dbReference type="HOGENOM" id="CLU_2607613_0_0_1"/>
<evidence type="ECO:0000313" key="3">
    <source>
        <dbReference type="Proteomes" id="UP000054485"/>
    </source>
</evidence>
<dbReference type="EMBL" id="KN835180">
    <property type="protein sequence ID" value="KIK45016.1"/>
    <property type="molecule type" value="Genomic_DNA"/>
</dbReference>
<evidence type="ECO:0000313" key="2">
    <source>
        <dbReference type="EMBL" id="KIK45016.1"/>
    </source>
</evidence>
<reference evidence="2 3" key="1">
    <citation type="submission" date="2014-04" db="EMBL/GenBank/DDBJ databases">
        <authorList>
            <consortium name="DOE Joint Genome Institute"/>
            <person name="Kuo A."/>
            <person name="Ruytinx J."/>
            <person name="Rineau F."/>
            <person name="Colpaert J."/>
            <person name="Kohler A."/>
            <person name="Nagy L.G."/>
            <person name="Floudas D."/>
            <person name="Copeland A."/>
            <person name="Barry K.W."/>
            <person name="Cichocki N."/>
            <person name="Veneault-Fourrey C."/>
            <person name="LaButti K."/>
            <person name="Lindquist E.A."/>
            <person name="Lipzen A."/>
            <person name="Lundell T."/>
            <person name="Morin E."/>
            <person name="Murat C."/>
            <person name="Sun H."/>
            <person name="Tunlid A."/>
            <person name="Henrissat B."/>
            <person name="Grigoriev I.V."/>
            <person name="Hibbett D.S."/>
            <person name="Martin F."/>
            <person name="Nordberg H.P."/>
            <person name="Cantor M.N."/>
            <person name="Hua S.X."/>
        </authorList>
    </citation>
    <scope>NUCLEOTIDE SEQUENCE [LARGE SCALE GENOMIC DNA]</scope>
    <source>
        <strain evidence="2 3">UH-Slu-Lm8-n1</strain>
    </source>
</reference>
<feature type="region of interest" description="Disordered" evidence="1">
    <location>
        <begin position="22"/>
        <end position="55"/>
    </location>
</feature>
<dbReference type="AlphaFoldDB" id="A0A0D0ATK8"/>
<gene>
    <name evidence="2" type="ORF">CY34DRAFT_802108</name>
</gene>
<dbReference type="InParanoid" id="A0A0D0ATK8"/>
<dbReference type="Proteomes" id="UP000054485">
    <property type="component" value="Unassembled WGS sequence"/>
</dbReference>
<evidence type="ECO:0000256" key="1">
    <source>
        <dbReference type="SAM" id="MobiDB-lite"/>
    </source>
</evidence>
<sequence>MPKGKYAPKKQTAAIQVQCNPHPRIRTMQHHSSTGTSTKRIHHTKPPKPISKRDKQAHVIHISLSLCQRSHGYVVRGKL</sequence>
<name>A0A0D0ATK8_9AGAM</name>
<keyword evidence="3" id="KW-1185">Reference proteome</keyword>